<keyword evidence="9" id="KW-0472">Membrane</keyword>
<feature type="region of interest" description="Disordered" evidence="10">
    <location>
        <begin position="135"/>
        <end position="166"/>
    </location>
</feature>
<dbReference type="EMBL" id="KB201459">
    <property type="protein sequence ID" value="ESO96503.1"/>
    <property type="molecule type" value="Genomic_DNA"/>
</dbReference>
<dbReference type="PIRSF" id="PIRSF017016">
    <property type="entry name" value="NDUA8"/>
    <property type="match status" value="1"/>
</dbReference>
<keyword evidence="7 9" id="KW-0496">Mitochondrion</keyword>
<sequence length="178" mass="20292">MAFTNDDYLPTFEELTVPEIHLTSSVLVSGAHLYGKYCDNINKEFMLCFQEESDPRKCVSEGKQVTNCAFEFYGKVKKNCHEEFTSYWKCIDNCGSSKMDFSKCRRMQAPFDNCVKEKIGVERPPLGYFTRLREHETSRPKPQLKPLELPYPEPLPTAPDVSKIPSPEGAKCYGGISL</sequence>
<proteinExistence type="inferred from homology"/>
<keyword evidence="4 9" id="KW-0679">Respiratory chain</keyword>
<dbReference type="PANTHER" id="PTHR13344">
    <property type="entry name" value="NADH-UBIQUINONE OXIDOREDUCTASE"/>
    <property type="match status" value="1"/>
</dbReference>
<dbReference type="PROSITE" id="PS51808">
    <property type="entry name" value="CHCH"/>
    <property type="match status" value="2"/>
</dbReference>
<evidence type="ECO:0000256" key="1">
    <source>
        <dbReference type="ARBA" id="ARBA00003195"/>
    </source>
</evidence>
<keyword evidence="5" id="KW-0677">Repeat</keyword>
<evidence type="ECO:0000256" key="2">
    <source>
        <dbReference type="ARBA" id="ARBA00010705"/>
    </source>
</evidence>
<evidence type="ECO:0000256" key="7">
    <source>
        <dbReference type="ARBA" id="ARBA00023128"/>
    </source>
</evidence>
<dbReference type="CTD" id="20231269"/>
<evidence type="ECO:0000256" key="5">
    <source>
        <dbReference type="ARBA" id="ARBA00022737"/>
    </source>
</evidence>
<keyword evidence="9" id="KW-0999">Mitochondrion inner membrane</keyword>
<dbReference type="STRING" id="225164.V3ZY95"/>
<keyword evidence="12" id="KW-1185">Reference proteome</keyword>
<dbReference type="GO" id="GO:0005743">
    <property type="term" value="C:mitochondrial inner membrane"/>
    <property type="evidence" value="ECO:0007669"/>
    <property type="project" value="UniProtKB-SubCell"/>
</dbReference>
<evidence type="ECO:0000313" key="12">
    <source>
        <dbReference type="Proteomes" id="UP000030746"/>
    </source>
</evidence>
<keyword evidence="3 9" id="KW-0813">Transport</keyword>
<evidence type="ECO:0000256" key="4">
    <source>
        <dbReference type="ARBA" id="ARBA00022660"/>
    </source>
</evidence>
<keyword evidence="6 9" id="KW-0249">Electron transport</keyword>
<dbReference type="OMA" id="FRTHWQC"/>
<gene>
    <name evidence="11" type="ORF">LOTGIDRAFT_115810</name>
</gene>
<dbReference type="InterPro" id="IPR016680">
    <property type="entry name" value="NDUFA8"/>
</dbReference>
<comment type="similarity">
    <text evidence="2 9">Belongs to the complex I NDUFA8 subunit family.</text>
</comment>
<dbReference type="RefSeq" id="XP_009052857.1">
    <property type="nucleotide sequence ID" value="XM_009054609.1"/>
</dbReference>
<dbReference type="OrthoDB" id="276296at2759"/>
<reference evidence="11 12" key="1">
    <citation type="journal article" date="2013" name="Nature">
        <title>Insights into bilaterian evolution from three spiralian genomes.</title>
        <authorList>
            <person name="Simakov O."/>
            <person name="Marletaz F."/>
            <person name="Cho S.J."/>
            <person name="Edsinger-Gonzales E."/>
            <person name="Havlak P."/>
            <person name="Hellsten U."/>
            <person name="Kuo D.H."/>
            <person name="Larsson T."/>
            <person name="Lv J."/>
            <person name="Arendt D."/>
            <person name="Savage R."/>
            <person name="Osoegawa K."/>
            <person name="de Jong P."/>
            <person name="Grimwood J."/>
            <person name="Chapman J.A."/>
            <person name="Shapiro H."/>
            <person name="Aerts A."/>
            <person name="Otillar R.P."/>
            <person name="Terry A.Y."/>
            <person name="Boore J.L."/>
            <person name="Grigoriev I.V."/>
            <person name="Lindberg D.R."/>
            <person name="Seaver E.C."/>
            <person name="Weisblat D.A."/>
            <person name="Putnam N.H."/>
            <person name="Rokhsar D.S."/>
        </authorList>
    </citation>
    <scope>NUCLEOTIDE SEQUENCE [LARGE SCALE GENOMIC DNA]</scope>
</reference>
<dbReference type="HOGENOM" id="CLU_081931_2_0_1"/>
<comment type="subcellular location">
    <subcellularLocation>
        <location evidence="9">Mitochondrion inner membrane</location>
    </subcellularLocation>
</comment>
<dbReference type="AlphaFoldDB" id="V3ZY95"/>
<dbReference type="GeneID" id="20231269"/>
<accession>V3ZY95</accession>
<keyword evidence="8" id="KW-1015">Disulfide bond</keyword>
<name>V3ZY95_LOTGI</name>
<evidence type="ECO:0000256" key="10">
    <source>
        <dbReference type="SAM" id="MobiDB-lite"/>
    </source>
</evidence>
<evidence type="ECO:0000256" key="9">
    <source>
        <dbReference type="PIRNR" id="PIRNR017016"/>
    </source>
</evidence>
<evidence type="ECO:0000256" key="3">
    <source>
        <dbReference type="ARBA" id="ARBA00022448"/>
    </source>
</evidence>
<organism evidence="11 12">
    <name type="scientific">Lottia gigantea</name>
    <name type="common">Giant owl limpet</name>
    <dbReference type="NCBI Taxonomy" id="225164"/>
    <lineage>
        <taxon>Eukaryota</taxon>
        <taxon>Metazoa</taxon>
        <taxon>Spiralia</taxon>
        <taxon>Lophotrochozoa</taxon>
        <taxon>Mollusca</taxon>
        <taxon>Gastropoda</taxon>
        <taxon>Patellogastropoda</taxon>
        <taxon>Lottioidea</taxon>
        <taxon>Lottiidae</taxon>
        <taxon>Lottia</taxon>
    </lineage>
</organism>
<dbReference type="PANTHER" id="PTHR13344:SF0">
    <property type="entry name" value="NADH DEHYDROGENASE [UBIQUINONE] 1 ALPHA SUBCOMPLEX SUBUNIT 8"/>
    <property type="match status" value="1"/>
</dbReference>
<comment type="function">
    <text evidence="1 9">Accessory subunit of the mitochondrial membrane respiratory chain NADH dehydrogenase (Complex I), that is believed not to be involved in catalysis. Complex I functions in the transfer of electrons from NADH to the respiratory chain. The immediate electron acceptor for the enzyme is believed to be ubiquinone.</text>
</comment>
<dbReference type="Proteomes" id="UP000030746">
    <property type="component" value="Unassembled WGS sequence"/>
</dbReference>
<dbReference type="KEGG" id="lgi:LOTGIDRAFT_115810"/>
<dbReference type="GO" id="GO:0006120">
    <property type="term" value="P:mitochondrial electron transport, NADH to ubiquinone"/>
    <property type="evidence" value="ECO:0007669"/>
    <property type="project" value="InterPro"/>
</dbReference>
<protein>
    <recommendedName>
        <fullName evidence="9">NADH dehydrogenase [ubiquinone] 1 alpha subcomplex subunit 8</fullName>
    </recommendedName>
</protein>
<evidence type="ECO:0000256" key="6">
    <source>
        <dbReference type="ARBA" id="ARBA00022982"/>
    </source>
</evidence>
<evidence type="ECO:0000313" key="11">
    <source>
        <dbReference type="EMBL" id="ESO96503.1"/>
    </source>
</evidence>
<evidence type="ECO:0000256" key="8">
    <source>
        <dbReference type="ARBA" id="ARBA00023157"/>
    </source>
</evidence>